<evidence type="ECO:0000313" key="2">
    <source>
        <dbReference type="EMBL" id="KKK61391.1"/>
    </source>
</evidence>
<reference evidence="2" key="1">
    <citation type="journal article" date="2015" name="Nature">
        <title>Complex archaea that bridge the gap between prokaryotes and eukaryotes.</title>
        <authorList>
            <person name="Spang A."/>
            <person name="Saw J.H."/>
            <person name="Jorgensen S.L."/>
            <person name="Zaremba-Niedzwiedzka K."/>
            <person name="Martijn J."/>
            <person name="Lind A.E."/>
            <person name="van Eijk R."/>
            <person name="Schleper C."/>
            <person name="Guy L."/>
            <person name="Ettema T.J."/>
        </authorList>
    </citation>
    <scope>NUCLEOTIDE SEQUENCE</scope>
</reference>
<organism evidence="2">
    <name type="scientific">marine sediment metagenome</name>
    <dbReference type="NCBI Taxonomy" id="412755"/>
    <lineage>
        <taxon>unclassified sequences</taxon>
        <taxon>metagenomes</taxon>
        <taxon>ecological metagenomes</taxon>
    </lineage>
</organism>
<dbReference type="GO" id="GO:0016746">
    <property type="term" value="F:acyltransferase activity"/>
    <property type="evidence" value="ECO:0007669"/>
    <property type="project" value="InterPro"/>
</dbReference>
<gene>
    <name evidence="2" type="ORF">LCGC14_3014810</name>
</gene>
<name>A0A0F8ZN87_9ZZZZ</name>
<accession>A0A0F8ZN87</accession>
<sequence>GRLGFGDMQLAVIGFVKGDAVFGDVHEKVSAMRKAIARRLSESKREAPHFYLTVDCDIDALLARQG</sequence>
<dbReference type="Gene3D" id="3.30.559.10">
    <property type="entry name" value="Chloramphenicol acetyltransferase-like domain"/>
    <property type="match status" value="1"/>
</dbReference>
<dbReference type="AlphaFoldDB" id="A0A0F8ZN87"/>
<evidence type="ECO:0000259" key="1">
    <source>
        <dbReference type="Pfam" id="PF00198"/>
    </source>
</evidence>
<comment type="caution">
    <text evidence="2">The sequence shown here is derived from an EMBL/GenBank/DDBJ whole genome shotgun (WGS) entry which is preliminary data.</text>
</comment>
<dbReference type="SUPFAM" id="SSF52777">
    <property type="entry name" value="CoA-dependent acyltransferases"/>
    <property type="match status" value="1"/>
</dbReference>
<protein>
    <recommendedName>
        <fullName evidence="1">2-oxoacid dehydrogenase acyltransferase catalytic domain-containing protein</fullName>
    </recommendedName>
</protein>
<dbReference type="EMBL" id="LAZR01062497">
    <property type="protein sequence ID" value="KKK61391.1"/>
    <property type="molecule type" value="Genomic_DNA"/>
</dbReference>
<proteinExistence type="predicted"/>
<dbReference type="InterPro" id="IPR001078">
    <property type="entry name" value="2-oxoacid_DH_actylTfrase"/>
</dbReference>
<dbReference type="Pfam" id="PF00198">
    <property type="entry name" value="2-oxoacid_dh"/>
    <property type="match status" value="1"/>
</dbReference>
<feature type="domain" description="2-oxoacid dehydrogenase acyltransferase catalytic" evidence="1">
    <location>
        <begin position="26"/>
        <end position="63"/>
    </location>
</feature>
<dbReference type="InterPro" id="IPR023213">
    <property type="entry name" value="CAT-like_dom_sf"/>
</dbReference>
<feature type="non-terminal residue" evidence="2">
    <location>
        <position position="1"/>
    </location>
</feature>